<protein>
    <submittedName>
        <fullName evidence="6">AAA family ATPase</fullName>
    </submittedName>
</protein>
<dbReference type="InterPro" id="IPR016032">
    <property type="entry name" value="Sig_transdc_resp-reg_C-effctor"/>
</dbReference>
<dbReference type="EMBL" id="CP159342">
    <property type="protein sequence ID" value="XCH73056.1"/>
    <property type="molecule type" value="Genomic_DNA"/>
</dbReference>
<dbReference type="SUPFAM" id="SSF52540">
    <property type="entry name" value="P-loop containing nucleoside triphosphate hydrolases"/>
    <property type="match status" value="1"/>
</dbReference>
<dbReference type="PROSITE" id="PS50043">
    <property type="entry name" value="HTH_LUXR_2"/>
    <property type="match status" value="1"/>
</dbReference>
<accession>A0AAU8HC20</accession>
<dbReference type="PRINTS" id="PR00038">
    <property type="entry name" value="HTHLUXR"/>
</dbReference>
<dbReference type="CDD" id="cd06170">
    <property type="entry name" value="LuxR_C_like"/>
    <property type="match status" value="1"/>
</dbReference>
<dbReference type="AlphaFoldDB" id="A0AAU8HC20"/>
<dbReference type="Pfam" id="PF00196">
    <property type="entry name" value="GerE"/>
    <property type="match status" value="1"/>
</dbReference>
<dbReference type="SMART" id="SM00421">
    <property type="entry name" value="HTH_LUXR"/>
    <property type="match status" value="1"/>
</dbReference>
<keyword evidence="1" id="KW-0805">Transcription regulation</keyword>
<dbReference type="PANTHER" id="PTHR44688:SF16">
    <property type="entry name" value="DNA-BINDING TRANSCRIPTIONAL ACTIVATOR DEVR_DOSR"/>
    <property type="match status" value="1"/>
</dbReference>
<dbReference type="InterPro" id="IPR000792">
    <property type="entry name" value="Tscrpt_reg_LuxR_C"/>
</dbReference>
<proteinExistence type="predicted"/>
<sequence>MLPVSMVGRAGELAELDRAWSTVTAGGRPSAAVTVITGAAGVGKSLLVGAALERFAPRPAVLLAGAARMHDPAPYDWLAAVLSGRDTTDLDLPPDALAWLAQQPTAPRERYAPGTLLRLAVRTVRLLVGAGPAVLVVEDLHALDPASLNLLCELAVTPQLPALLVVATRPPADAVAPDLAVRVLARLCGVRGAVRQHLAPLTPAEVAEVLTQVYDGSRPAEPVVTAVWRRTGGNPYALTELLAAHAGRGPDGLLHEPLPAHLLGHLRPAVPRPATPPDAELTGREIEVLGCLVAGMSNKQAARALGISVRTVTVHVSNLLRKTGSASRTEAALWAVRHRLPVAAPPG</sequence>
<dbReference type="Gene3D" id="1.10.10.10">
    <property type="entry name" value="Winged helix-like DNA-binding domain superfamily/Winged helix DNA-binding domain"/>
    <property type="match status" value="1"/>
</dbReference>
<dbReference type="GO" id="GO:0006355">
    <property type="term" value="P:regulation of DNA-templated transcription"/>
    <property type="evidence" value="ECO:0007669"/>
    <property type="project" value="InterPro"/>
</dbReference>
<feature type="domain" description="HTH luxR-type" evidence="4">
    <location>
        <begin position="274"/>
        <end position="339"/>
    </location>
</feature>
<reference evidence="6" key="2">
    <citation type="submission" date="2024-06" db="EMBL/GenBank/DDBJ databases">
        <title>Micromonospora mangrovi CCTCC AA 2012012 genome sequences.</title>
        <authorList>
            <person name="Gao J."/>
        </authorList>
    </citation>
    <scope>NUCLEOTIDE SEQUENCE</scope>
    <source>
        <strain evidence="6">CCTCC AA 2012012</strain>
    </source>
</reference>
<dbReference type="GO" id="GO:0003677">
    <property type="term" value="F:DNA binding"/>
    <property type="evidence" value="ECO:0007669"/>
    <property type="project" value="UniProtKB-KW"/>
</dbReference>
<evidence type="ECO:0000256" key="1">
    <source>
        <dbReference type="ARBA" id="ARBA00023015"/>
    </source>
</evidence>
<reference evidence="5" key="1">
    <citation type="submission" date="2024-01" db="EMBL/GenBank/DDBJ databases">
        <title>The genome sequence of Micromonospora mangrovi CCTCC AA 2012012.</title>
        <authorList>
            <person name="Gao J."/>
        </authorList>
    </citation>
    <scope>NUCLEOTIDE SEQUENCE</scope>
    <source>
        <strain evidence="5">CCTCC AA 2012012</strain>
    </source>
</reference>
<evidence type="ECO:0000313" key="6">
    <source>
        <dbReference type="EMBL" id="XCH73056.1"/>
    </source>
</evidence>
<evidence type="ECO:0000256" key="2">
    <source>
        <dbReference type="ARBA" id="ARBA00023125"/>
    </source>
</evidence>
<gene>
    <name evidence="6" type="ORF">ABUL08_22460</name>
    <name evidence="5" type="ORF">VK199_22385</name>
</gene>
<dbReference type="SUPFAM" id="SSF46894">
    <property type="entry name" value="C-terminal effector domain of the bipartite response regulators"/>
    <property type="match status" value="1"/>
</dbReference>
<dbReference type="EMBL" id="CP157762">
    <property type="protein sequence ID" value="XBP92359.1"/>
    <property type="molecule type" value="Genomic_DNA"/>
</dbReference>
<name>A0AAU8HC20_9ACTN</name>
<evidence type="ECO:0000313" key="5">
    <source>
        <dbReference type="EMBL" id="XBP92359.1"/>
    </source>
</evidence>
<evidence type="ECO:0000256" key="3">
    <source>
        <dbReference type="ARBA" id="ARBA00023163"/>
    </source>
</evidence>
<dbReference type="InterPro" id="IPR041664">
    <property type="entry name" value="AAA_16"/>
</dbReference>
<dbReference type="PANTHER" id="PTHR44688">
    <property type="entry name" value="DNA-BINDING TRANSCRIPTIONAL ACTIVATOR DEVR_DOSR"/>
    <property type="match status" value="1"/>
</dbReference>
<dbReference type="InterPro" id="IPR027417">
    <property type="entry name" value="P-loop_NTPase"/>
</dbReference>
<dbReference type="RefSeq" id="WP_350931942.1">
    <property type="nucleotide sequence ID" value="NZ_CP157762.1"/>
</dbReference>
<keyword evidence="3" id="KW-0804">Transcription</keyword>
<organism evidence="6">
    <name type="scientific">Micromonospora sp. CCTCC AA 2012012</name>
    <dbReference type="NCBI Taxonomy" id="3111921"/>
    <lineage>
        <taxon>Bacteria</taxon>
        <taxon>Bacillati</taxon>
        <taxon>Actinomycetota</taxon>
        <taxon>Actinomycetes</taxon>
        <taxon>Micromonosporales</taxon>
        <taxon>Micromonosporaceae</taxon>
        <taxon>Micromonospora</taxon>
    </lineage>
</organism>
<dbReference type="InterPro" id="IPR036388">
    <property type="entry name" value="WH-like_DNA-bd_sf"/>
</dbReference>
<keyword evidence="2" id="KW-0238">DNA-binding</keyword>
<evidence type="ECO:0000259" key="4">
    <source>
        <dbReference type="PROSITE" id="PS50043"/>
    </source>
</evidence>
<dbReference type="Pfam" id="PF13191">
    <property type="entry name" value="AAA_16"/>
    <property type="match status" value="1"/>
</dbReference>